<keyword evidence="1" id="KW-0560">Oxidoreductase</keyword>
<dbReference type="EMBL" id="CP010537">
    <property type="protein sequence ID" value="AJG24834.1"/>
    <property type="molecule type" value="Genomic_DNA"/>
</dbReference>
<protein>
    <submittedName>
        <fullName evidence="3">Putative oxidoreductase in 4-hydroxyproline catabolic gene cluster</fullName>
    </submittedName>
</protein>
<dbReference type="Gene3D" id="1.10.10.1100">
    <property type="entry name" value="BFD-like [2Fe-2S]-binding domain"/>
    <property type="match status" value="1"/>
</dbReference>
<keyword evidence="4" id="KW-1185">Reference proteome</keyword>
<dbReference type="InterPro" id="IPR041854">
    <property type="entry name" value="BFD-like_2Fe2S-bd_dom_sf"/>
</dbReference>
<sequence length="433" mass="45131">MSPQQSGIGQAPASCQRRYDVLIVGAGPAGMAAARAAAASGCSVALIDDNPAPGGQIWRDGPGGRLPWQARSLRHAIAAQDRIALFASTRVIAAPASRTLLVENDESAMHLQFRNLILCTGARELLLPFPGWTLPGVTGAGGLQALVKAGTPVRGERIVIAGSGPLLLAAAATARRHGAHVARIAEQAPLSRLTRFAGALWRWPSKAAQAVALLDGHYRASSHVLEALGEERLQAVRIRQGGRTVALACDRLACGFGLVPNTGLAVLLGCALDAVSDAIAVDALQRTGLPHVYAAGECTGIGGSELALIEGRIAGYAAAGADERASALTAKRARWHAFAQRVRTAFALDPVLGTLARADTPLCRCEDVPLSAIRAHPDAWQARMQSRCGMGACQGRVCVTAGRLLFGWAQSTPRPPLSPARIGTLMLDENGRS</sequence>
<dbReference type="PRINTS" id="PR00411">
    <property type="entry name" value="PNDRDTASEI"/>
</dbReference>
<dbReference type="STRING" id="68895.RR42_s3258"/>
<dbReference type="PANTHER" id="PTHR42949">
    <property type="entry name" value="ANAEROBIC GLYCEROL-3-PHOSPHATE DEHYDROGENASE SUBUNIT B"/>
    <property type="match status" value="1"/>
</dbReference>
<dbReference type="SUPFAM" id="SSF51905">
    <property type="entry name" value="FAD/NAD(P)-binding domain"/>
    <property type="match status" value="1"/>
</dbReference>
<dbReference type="KEGG" id="cbw:RR42_s3258"/>
<dbReference type="GO" id="GO:0016491">
    <property type="term" value="F:oxidoreductase activity"/>
    <property type="evidence" value="ECO:0007669"/>
    <property type="project" value="UniProtKB-KW"/>
</dbReference>
<dbReference type="PANTHER" id="PTHR42949:SF3">
    <property type="entry name" value="ANAEROBIC GLYCEROL-3-PHOSPHATE DEHYDROGENASE SUBUNIT B"/>
    <property type="match status" value="1"/>
</dbReference>
<reference evidence="3 4" key="1">
    <citation type="journal article" date="2015" name="Genome Announc.">
        <title>Complete Genome Sequence of Cupriavidus basilensis 4G11, Isolated from the Oak Ridge Field Research Center Site.</title>
        <authorList>
            <person name="Ray J."/>
            <person name="Waters R.J."/>
            <person name="Skerker J.M."/>
            <person name="Kuehl J.V."/>
            <person name="Price M.N."/>
            <person name="Huang J."/>
            <person name="Chakraborty R."/>
            <person name="Arkin A.P."/>
            <person name="Deutschbauer A."/>
        </authorList>
    </citation>
    <scope>NUCLEOTIDE SEQUENCE [LARGE SCALE GENOMIC DNA]</scope>
    <source>
        <strain evidence="3">4G11</strain>
    </source>
</reference>
<accession>A0A0C4YSC4</accession>
<dbReference type="RefSeq" id="WP_052495204.1">
    <property type="nucleotide sequence ID" value="NZ_CP010537.1"/>
</dbReference>
<dbReference type="PIRSF" id="PIRSF037495">
    <property type="entry name" value="Opine_OX_OoxA/HcnB"/>
    <property type="match status" value="1"/>
</dbReference>
<proteinExistence type="predicted"/>
<dbReference type="InterPro" id="IPR017224">
    <property type="entry name" value="Opine_Oxase_asu/HCN_bsu"/>
</dbReference>
<dbReference type="PRINTS" id="PR00368">
    <property type="entry name" value="FADPNR"/>
</dbReference>
<evidence type="ECO:0000313" key="4">
    <source>
        <dbReference type="Proteomes" id="UP000031843"/>
    </source>
</evidence>
<dbReference type="OrthoDB" id="9801699at2"/>
<dbReference type="InterPro" id="IPR051691">
    <property type="entry name" value="Metab_Enz_Cyan_OpOx_G3PDH"/>
</dbReference>
<dbReference type="Gene3D" id="3.50.50.60">
    <property type="entry name" value="FAD/NAD(P)-binding domain"/>
    <property type="match status" value="3"/>
</dbReference>
<dbReference type="Pfam" id="PF07992">
    <property type="entry name" value="Pyr_redox_2"/>
    <property type="match status" value="1"/>
</dbReference>
<dbReference type="InterPro" id="IPR036188">
    <property type="entry name" value="FAD/NAD-bd_sf"/>
</dbReference>
<evidence type="ECO:0000259" key="2">
    <source>
        <dbReference type="Pfam" id="PF07992"/>
    </source>
</evidence>
<gene>
    <name evidence="3" type="ORF">RR42_s3258</name>
</gene>
<feature type="domain" description="FAD/NAD(P)-binding" evidence="2">
    <location>
        <begin position="19"/>
        <end position="303"/>
    </location>
</feature>
<organism evidence="3 4">
    <name type="scientific">Cupriavidus basilensis</name>
    <dbReference type="NCBI Taxonomy" id="68895"/>
    <lineage>
        <taxon>Bacteria</taxon>
        <taxon>Pseudomonadati</taxon>
        <taxon>Pseudomonadota</taxon>
        <taxon>Betaproteobacteria</taxon>
        <taxon>Burkholderiales</taxon>
        <taxon>Burkholderiaceae</taxon>
        <taxon>Cupriavidus</taxon>
    </lineage>
</organism>
<evidence type="ECO:0000256" key="1">
    <source>
        <dbReference type="ARBA" id="ARBA00023002"/>
    </source>
</evidence>
<dbReference type="AlphaFoldDB" id="A0A0C4YSC4"/>
<dbReference type="InterPro" id="IPR023753">
    <property type="entry name" value="FAD/NAD-binding_dom"/>
</dbReference>
<name>A0A0C4YSC4_9BURK</name>
<evidence type="ECO:0000313" key="3">
    <source>
        <dbReference type="EMBL" id="AJG24834.1"/>
    </source>
</evidence>
<dbReference type="Proteomes" id="UP000031843">
    <property type="component" value="Chromosome secondary"/>
</dbReference>